<evidence type="ECO:0000256" key="1">
    <source>
        <dbReference type="ARBA" id="ARBA00004970"/>
    </source>
</evidence>
<dbReference type="PANTHER" id="PTHR21039:SF0">
    <property type="entry name" value="HISTIDINOL-PHOSPHATASE"/>
    <property type="match status" value="1"/>
</dbReference>
<keyword evidence="4" id="KW-0028">Amino-acid biosynthesis</keyword>
<dbReference type="NCBIfam" id="NF005596">
    <property type="entry name" value="PRK07328.1"/>
    <property type="match status" value="1"/>
</dbReference>
<dbReference type="Gene3D" id="3.20.20.140">
    <property type="entry name" value="Metal-dependent hydrolases"/>
    <property type="match status" value="1"/>
</dbReference>
<dbReference type="CDD" id="cd12110">
    <property type="entry name" value="PHP_HisPPase_Hisj_like"/>
    <property type="match status" value="1"/>
</dbReference>
<evidence type="ECO:0000259" key="8">
    <source>
        <dbReference type="Pfam" id="PF02811"/>
    </source>
</evidence>
<evidence type="ECO:0000256" key="2">
    <source>
        <dbReference type="ARBA" id="ARBA00009152"/>
    </source>
</evidence>
<evidence type="ECO:0000256" key="4">
    <source>
        <dbReference type="ARBA" id="ARBA00022605"/>
    </source>
</evidence>
<proteinExistence type="inferred from homology"/>
<evidence type="ECO:0000256" key="7">
    <source>
        <dbReference type="ARBA" id="ARBA00049158"/>
    </source>
</evidence>
<dbReference type="EMBL" id="UINC01046615">
    <property type="protein sequence ID" value="SVB54866.1"/>
    <property type="molecule type" value="Genomic_DNA"/>
</dbReference>
<evidence type="ECO:0000256" key="5">
    <source>
        <dbReference type="ARBA" id="ARBA00022801"/>
    </source>
</evidence>
<dbReference type="NCBIfam" id="TIGR01856">
    <property type="entry name" value="hisJ_fam"/>
    <property type="match status" value="1"/>
</dbReference>
<accession>A0A382EVQ1</accession>
<dbReference type="SUPFAM" id="SSF89550">
    <property type="entry name" value="PHP domain-like"/>
    <property type="match status" value="1"/>
</dbReference>
<comment type="pathway">
    <text evidence="1">Amino-acid biosynthesis; L-histidine biosynthesis; L-histidine from 5-phospho-alpha-D-ribose 1-diphosphate: step 8/9.</text>
</comment>
<dbReference type="PANTHER" id="PTHR21039">
    <property type="entry name" value="HISTIDINOL PHOSPHATASE-RELATED"/>
    <property type="match status" value="1"/>
</dbReference>
<dbReference type="Pfam" id="PF02811">
    <property type="entry name" value="PHP"/>
    <property type="match status" value="1"/>
</dbReference>
<keyword evidence="5" id="KW-0378">Hydrolase</keyword>
<protein>
    <recommendedName>
        <fullName evidence="3">histidinol-phosphatase</fullName>
        <ecNumber evidence="3">3.1.3.15</ecNumber>
    </recommendedName>
</protein>
<dbReference type="InterPro" id="IPR010140">
    <property type="entry name" value="Histidinol_P_phosphatase_HisJ"/>
</dbReference>
<name>A0A382EVQ1_9ZZZZ</name>
<organism evidence="9">
    <name type="scientific">marine metagenome</name>
    <dbReference type="NCBI Taxonomy" id="408172"/>
    <lineage>
        <taxon>unclassified sequences</taxon>
        <taxon>metagenomes</taxon>
        <taxon>ecological metagenomes</taxon>
    </lineage>
</organism>
<comment type="similarity">
    <text evidence="2">Belongs to the PHP hydrolase family. HisK subfamily.</text>
</comment>
<dbReference type="InterPro" id="IPR004013">
    <property type="entry name" value="PHP_dom"/>
</dbReference>
<reference evidence="9" key="1">
    <citation type="submission" date="2018-05" db="EMBL/GenBank/DDBJ databases">
        <authorList>
            <person name="Lanie J.A."/>
            <person name="Ng W.-L."/>
            <person name="Kazmierczak K.M."/>
            <person name="Andrzejewski T.M."/>
            <person name="Davidsen T.M."/>
            <person name="Wayne K.J."/>
            <person name="Tettelin H."/>
            <person name="Glass J.I."/>
            <person name="Rusch D."/>
            <person name="Podicherti R."/>
            <person name="Tsui H.-C.T."/>
            <person name="Winkler M.E."/>
        </authorList>
    </citation>
    <scope>NUCLEOTIDE SEQUENCE</scope>
</reference>
<keyword evidence="6" id="KW-0368">Histidine biosynthesis</keyword>
<dbReference type="InterPro" id="IPR016195">
    <property type="entry name" value="Pol/histidinol_Pase-like"/>
</dbReference>
<comment type="catalytic activity">
    <reaction evidence="7">
        <text>L-histidinol phosphate + H2O = L-histidinol + phosphate</text>
        <dbReference type="Rhea" id="RHEA:14465"/>
        <dbReference type="ChEBI" id="CHEBI:15377"/>
        <dbReference type="ChEBI" id="CHEBI:43474"/>
        <dbReference type="ChEBI" id="CHEBI:57699"/>
        <dbReference type="ChEBI" id="CHEBI:57980"/>
        <dbReference type="EC" id="3.1.3.15"/>
    </reaction>
</comment>
<dbReference type="GO" id="GO:0000105">
    <property type="term" value="P:L-histidine biosynthetic process"/>
    <property type="evidence" value="ECO:0007669"/>
    <property type="project" value="UniProtKB-UniPathway"/>
</dbReference>
<dbReference type="GO" id="GO:0005737">
    <property type="term" value="C:cytoplasm"/>
    <property type="evidence" value="ECO:0007669"/>
    <property type="project" value="TreeGrafter"/>
</dbReference>
<evidence type="ECO:0000313" key="9">
    <source>
        <dbReference type="EMBL" id="SVB54866.1"/>
    </source>
</evidence>
<dbReference type="EC" id="3.1.3.15" evidence="3"/>
<sequence length="275" mass="31601">MEINPIFYESHMHTPLCKHATGMPEEYAKVAYRRGLKGIIVTCHNPMKNGWSSNVRMSLNQLDEYVTIVEYARKTWSDKIDVRLGLESDYVPDIEPWLEELHQIAEFHHILGSVHPHLQYYKDLYFNGDILAFQRGYFEHLAMAAETKLFDTLSHPDLVKSVDPLEWNVGRIAEDICNCLDRVAAAGVAMELNTSGLHKSVPEMNPGRFMLEEMHKRNIPVVVGADAHHPFRVADDFEEALDMLSDIGYTKVSIFLNRERYDLEINSVRSSLRPT</sequence>
<dbReference type="AlphaFoldDB" id="A0A382EVQ1"/>
<evidence type="ECO:0000256" key="6">
    <source>
        <dbReference type="ARBA" id="ARBA00023102"/>
    </source>
</evidence>
<gene>
    <name evidence="9" type="ORF">METZ01_LOCUS207720</name>
</gene>
<evidence type="ECO:0000256" key="3">
    <source>
        <dbReference type="ARBA" id="ARBA00013085"/>
    </source>
</evidence>
<dbReference type="GO" id="GO:0004401">
    <property type="term" value="F:histidinol-phosphatase activity"/>
    <property type="evidence" value="ECO:0007669"/>
    <property type="project" value="UniProtKB-EC"/>
</dbReference>
<feature type="domain" description="PHP" evidence="8">
    <location>
        <begin position="10"/>
        <end position="195"/>
    </location>
</feature>
<dbReference type="UniPathway" id="UPA00031">
    <property type="reaction ID" value="UER00013"/>
</dbReference>